<dbReference type="RefSeq" id="WP_311861470.1">
    <property type="nucleotide sequence ID" value="NZ_JAUZVV010000001.1"/>
</dbReference>
<reference evidence="5 6" key="1">
    <citation type="submission" date="2023-08" db="EMBL/GenBank/DDBJ databases">
        <title>Microbacterium aquilitoris sp. nov. and Microbacterium gwkjibeachense sp. nov., isolated from beach.</title>
        <authorList>
            <person name="Lee S.D."/>
            <person name="Yang H."/>
            <person name="Kim I."/>
        </authorList>
    </citation>
    <scope>NUCLEOTIDE SEQUENCE [LARGE SCALE GENOMIC DNA]</scope>
    <source>
        <strain evidence="5 6">KSW4-11</strain>
    </source>
</reference>
<organism evidence="5 6">
    <name type="scientific">Microbacterium gawkjiense</name>
    <dbReference type="NCBI Taxonomy" id="3067309"/>
    <lineage>
        <taxon>Bacteria</taxon>
        <taxon>Bacillati</taxon>
        <taxon>Actinomycetota</taxon>
        <taxon>Actinomycetes</taxon>
        <taxon>Micrococcales</taxon>
        <taxon>Microbacteriaceae</taxon>
        <taxon>Microbacterium</taxon>
    </lineage>
</organism>
<feature type="transmembrane region" description="Helical" evidence="3">
    <location>
        <begin position="66"/>
        <end position="88"/>
    </location>
</feature>
<dbReference type="PROSITE" id="PS50006">
    <property type="entry name" value="FHA_DOMAIN"/>
    <property type="match status" value="1"/>
</dbReference>
<evidence type="ECO:0000256" key="1">
    <source>
        <dbReference type="ARBA" id="ARBA00022553"/>
    </source>
</evidence>
<name>A0ABU3GAX6_9MICO</name>
<evidence type="ECO:0000256" key="2">
    <source>
        <dbReference type="SAM" id="MobiDB-lite"/>
    </source>
</evidence>
<keyword evidence="1" id="KW-0597">Phosphoprotein</keyword>
<dbReference type="Pfam" id="PF00498">
    <property type="entry name" value="FHA"/>
    <property type="match status" value="1"/>
</dbReference>
<dbReference type="SMART" id="SM00240">
    <property type="entry name" value="FHA"/>
    <property type="match status" value="1"/>
</dbReference>
<keyword evidence="6" id="KW-1185">Reference proteome</keyword>
<evidence type="ECO:0000259" key="4">
    <source>
        <dbReference type="PROSITE" id="PS50006"/>
    </source>
</evidence>
<feature type="transmembrane region" description="Helical" evidence="3">
    <location>
        <begin position="95"/>
        <end position="118"/>
    </location>
</feature>
<feature type="compositionally biased region" description="Low complexity" evidence="2">
    <location>
        <begin position="192"/>
        <end position="210"/>
    </location>
</feature>
<proteinExistence type="predicted"/>
<feature type="region of interest" description="Disordered" evidence="2">
    <location>
        <begin position="149"/>
        <end position="295"/>
    </location>
</feature>
<gene>
    <name evidence="5" type="ORF">Q9S71_07365</name>
</gene>
<dbReference type="InterPro" id="IPR008984">
    <property type="entry name" value="SMAD_FHA_dom_sf"/>
</dbReference>
<evidence type="ECO:0000256" key="3">
    <source>
        <dbReference type="SAM" id="Phobius"/>
    </source>
</evidence>
<dbReference type="Gene3D" id="2.60.200.20">
    <property type="match status" value="1"/>
</dbReference>
<dbReference type="CDD" id="cd00060">
    <property type="entry name" value="FHA"/>
    <property type="match status" value="1"/>
</dbReference>
<keyword evidence="3" id="KW-1133">Transmembrane helix</keyword>
<protein>
    <submittedName>
        <fullName evidence="5">DUF5684 domain-containing protein</fullName>
    </submittedName>
</protein>
<feature type="compositionally biased region" description="Low complexity" evidence="2">
    <location>
        <begin position="307"/>
        <end position="328"/>
    </location>
</feature>
<dbReference type="Pfam" id="PF18936">
    <property type="entry name" value="DUF5684"/>
    <property type="match status" value="1"/>
</dbReference>
<keyword evidence="3" id="KW-0812">Transmembrane</keyword>
<feature type="domain" description="FHA" evidence="4">
    <location>
        <begin position="375"/>
        <end position="429"/>
    </location>
</feature>
<dbReference type="EMBL" id="JAUZVV010000001">
    <property type="protein sequence ID" value="MDT3316641.1"/>
    <property type="molecule type" value="Genomic_DNA"/>
</dbReference>
<feature type="region of interest" description="Disordered" evidence="2">
    <location>
        <begin position="307"/>
        <end position="343"/>
    </location>
</feature>
<dbReference type="InterPro" id="IPR043739">
    <property type="entry name" value="DUF5684"/>
</dbReference>
<evidence type="ECO:0000313" key="5">
    <source>
        <dbReference type="EMBL" id="MDT3316641.1"/>
    </source>
</evidence>
<feature type="compositionally biased region" description="Pro residues" evidence="2">
    <location>
        <begin position="157"/>
        <end position="169"/>
    </location>
</feature>
<comment type="caution">
    <text evidence="5">The sequence shown here is derived from an EMBL/GenBank/DDBJ whole genome shotgun (WGS) entry which is preliminary data.</text>
</comment>
<sequence>MITGVDSGAGVVLGLLASVLGAAVYVWVALALSAAFRKMGEEPWRAWVPLLNIAVLLRWGGFSMWLALLVLVPGVGPIAVWILLILTVHRLNPGFGYGGGMTVVGALLFPVWATIVGFGPAEWRGARPAHLHPDPAARPASPPYAPFGTLGTDFGAPLPPPPFPAPAPAPGDDARPGPAAAPASPIAPEPWAPQTSAAAAPADASTLGADPGATGEQPDPTAPTPTMRSGSALPEVADTSTTAPQAPFPPQAAPHAPRDASPPVAAAPGIISSVPGRDEAPVTRLRPPAFGADRDERDVFPELTGEVSAIPGSPAAGAPVSASSSVSAQEREQQESAPAPWGEDLERTVVVRRGHSRWELVLPDGSTADLSGDVVILGRNPVADPAHPRAQLLAIADPTRTVSKTHARLERRGEVWRIVDLGSTNGILLPSPLGTDVEVEPGGAAEVAERFLLGDAALRLQRTDAGS</sequence>
<evidence type="ECO:0000313" key="6">
    <source>
        <dbReference type="Proteomes" id="UP001251849"/>
    </source>
</evidence>
<dbReference type="SUPFAM" id="SSF49879">
    <property type="entry name" value="SMAD/FHA domain"/>
    <property type="match status" value="1"/>
</dbReference>
<dbReference type="Proteomes" id="UP001251849">
    <property type="component" value="Unassembled WGS sequence"/>
</dbReference>
<accession>A0ABU3GAX6</accession>
<keyword evidence="3" id="KW-0472">Membrane</keyword>
<dbReference type="InterPro" id="IPR000253">
    <property type="entry name" value="FHA_dom"/>
</dbReference>
<feature type="transmembrane region" description="Helical" evidence="3">
    <location>
        <begin position="12"/>
        <end position="32"/>
    </location>
</feature>